<evidence type="ECO:0000313" key="2">
    <source>
        <dbReference type="EMBL" id="MBD2152241.1"/>
    </source>
</evidence>
<name>A0A926Z7M4_9CYAN</name>
<gene>
    <name evidence="2" type="ORF">H6F44_19265</name>
</gene>
<comment type="caution">
    <text evidence="2">The sequence shown here is derived from an EMBL/GenBank/DDBJ whole genome shotgun (WGS) entry which is preliminary data.</text>
</comment>
<evidence type="ECO:0000313" key="3">
    <source>
        <dbReference type="Proteomes" id="UP000631421"/>
    </source>
</evidence>
<reference evidence="2" key="1">
    <citation type="journal article" date="2015" name="ISME J.">
        <title>Draft Genome Sequence of Streptomyces incarnatus NRRL8089, which Produces the Nucleoside Antibiotic Sinefungin.</title>
        <authorList>
            <person name="Oshima K."/>
            <person name="Hattori M."/>
            <person name="Shimizu H."/>
            <person name="Fukuda K."/>
            <person name="Nemoto M."/>
            <person name="Inagaki K."/>
            <person name="Tamura T."/>
        </authorList>
    </citation>
    <scope>NUCLEOTIDE SEQUENCE</scope>
    <source>
        <strain evidence="2">FACHB-1277</strain>
    </source>
</reference>
<proteinExistence type="predicted"/>
<evidence type="ECO:0000256" key="1">
    <source>
        <dbReference type="SAM" id="MobiDB-lite"/>
    </source>
</evidence>
<dbReference type="RefSeq" id="WP_190352648.1">
    <property type="nucleotide sequence ID" value="NZ_JACJPY010000090.1"/>
</dbReference>
<dbReference type="EMBL" id="JACJPY010000090">
    <property type="protein sequence ID" value="MBD2152241.1"/>
    <property type="molecule type" value="Genomic_DNA"/>
</dbReference>
<feature type="region of interest" description="Disordered" evidence="1">
    <location>
        <begin position="16"/>
        <end position="45"/>
    </location>
</feature>
<dbReference type="Proteomes" id="UP000631421">
    <property type="component" value="Unassembled WGS sequence"/>
</dbReference>
<reference evidence="2" key="2">
    <citation type="submission" date="2020-08" db="EMBL/GenBank/DDBJ databases">
        <authorList>
            <person name="Chen M."/>
            <person name="Teng W."/>
            <person name="Zhao L."/>
            <person name="Hu C."/>
            <person name="Zhou Y."/>
            <person name="Han B."/>
            <person name="Song L."/>
            <person name="Shu W."/>
        </authorList>
    </citation>
    <scope>NUCLEOTIDE SEQUENCE</scope>
    <source>
        <strain evidence="2">FACHB-1277</strain>
    </source>
</reference>
<sequence length="45" mass="5035">MKIDQGQRLYRSVNGAMIITNPPPNGNHIEQRKVSNNSVDQGKDL</sequence>
<keyword evidence="3" id="KW-1185">Reference proteome</keyword>
<protein>
    <submittedName>
        <fullName evidence="2">Uncharacterized protein</fullName>
    </submittedName>
</protein>
<accession>A0A926Z7M4</accession>
<feature type="compositionally biased region" description="Polar residues" evidence="1">
    <location>
        <begin position="34"/>
        <end position="45"/>
    </location>
</feature>
<organism evidence="2 3">
    <name type="scientific">Pseudanabaena cinerea FACHB-1277</name>
    <dbReference type="NCBI Taxonomy" id="2949581"/>
    <lineage>
        <taxon>Bacteria</taxon>
        <taxon>Bacillati</taxon>
        <taxon>Cyanobacteriota</taxon>
        <taxon>Cyanophyceae</taxon>
        <taxon>Pseudanabaenales</taxon>
        <taxon>Pseudanabaenaceae</taxon>
        <taxon>Pseudanabaena</taxon>
        <taxon>Pseudanabaena cinerea</taxon>
    </lineage>
</organism>
<dbReference type="AlphaFoldDB" id="A0A926Z7M4"/>